<dbReference type="Proteomes" id="UP000799777">
    <property type="component" value="Unassembled WGS sequence"/>
</dbReference>
<feature type="region of interest" description="Disordered" evidence="1">
    <location>
        <begin position="106"/>
        <end position="161"/>
    </location>
</feature>
<name>A0A9P4LN14_9PLEO</name>
<feature type="compositionally biased region" description="Basic and acidic residues" evidence="1">
    <location>
        <begin position="119"/>
        <end position="129"/>
    </location>
</feature>
<proteinExistence type="predicted"/>
<sequence>MSRSTQPSELRNRHRDAARVLRVPEESECEAGRCEIPSQVGQREYARHRAQRPDLRGARPAAAKSMTAALPRDMLRCLLHPAASSTTLLKTAFVRRAAKNRCISFTRFDGGGDASGSRMGKEQGGDSREGAPPQSTPANPWAIRSSISHSPPPANGASAQH</sequence>
<reference evidence="2" key="1">
    <citation type="journal article" date="2020" name="Stud. Mycol.">
        <title>101 Dothideomycetes genomes: a test case for predicting lifestyles and emergence of pathogens.</title>
        <authorList>
            <person name="Haridas S."/>
            <person name="Albert R."/>
            <person name="Binder M."/>
            <person name="Bloem J."/>
            <person name="Labutti K."/>
            <person name="Salamov A."/>
            <person name="Andreopoulos B."/>
            <person name="Baker S."/>
            <person name="Barry K."/>
            <person name="Bills G."/>
            <person name="Bluhm B."/>
            <person name="Cannon C."/>
            <person name="Castanera R."/>
            <person name="Culley D."/>
            <person name="Daum C."/>
            <person name="Ezra D."/>
            <person name="Gonzalez J."/>
            <person name="Henrissat B."/>
            <person name="Kuo A."/>
            <person name="Liang C."/>
            <person name="Lipzen A."/>
            <person name="Lutzoni F."/>
            <person name="Magnuson J."/>
            <person name="Mondo S."/>
            <person name="Nolan M."/>
            <person name="Ohm R."/>
            <person name="Pangilinan J."/>
            <person name="Park H.-J."/>
            <person name="Ramirez L."/>
            <person name="Alfaro M."/>
            <person name="Sun H."/>
            <person name="Tritt A."/>
            <person name="Yoshinaga Y."/>
            <person name="Zwiers L.-H."/>
            <person name="Turgeon B."/>
            <person name="Goodwin S."/>
            <person name="Spatafora J."/>
            <person name="Crous P."/>
            <person name="Grigoriev I."/>
        </authorList>
    </citation>
    <scope>NUCLEOTIDE SEQUENCE</scope>
    <source>
        <strain evidence="2">CBS 110217</strain>
    </source>
</reference>
<accession>A0A9P4LN14</accession>
<evidence type="ECO:0000313" key="3">
    <source>
        <dbReference type="Proteomes" id="UP000799777"/>
    </source>
</evidence>
<gene>
    <name evidence="2" type="ORF">EK21DRAFT_89124</name>
</gene>
<keyword evidence="3" id="KW-1185">Reference proteome</keyword>
<evidence type="ECO:0000256" key="1">
    <source>
        <dbReference type="SAM" id="MobiDB-lite"/>
    </source>
</evidence>
<dbReference type="EMBL" id="ML978192">
    <property type="protein sequence ID" value="KAF2030242.1"/>
    <property type="molecule type" value="Genomic_DNA"/>
</dbReference>
<organism evidence="2 3">
    <name type="scientific">Setomelanomma holmii</name>
    <dbReference type="NCBI Taxonomy" id="210430"/>
    <lineage>
        <taxon>Eukaryota</taxon>
        <taxon>Fungi</taxon>
        <taxon>Dikarya</taxon>
        <taxon>Ascomycota</taxon>
        <taxon>Pezizomycotina</taxon>
        <taxon>Dothideomycetes</taxon>
        <taxon>Pleosporomycetidae</taxon>
        <taxon>Pleosporales</taxon>
        <taxon>Pleosporineae</taxon>
        <taxon>Phaeosphaeriaceae</taxon>
        <taxon>Setomelanomma</taxon>
    </lineage>
</organism>
<comment type="caution">
    <text evidence="2">The sequence shown here is derived from an EMBL/GenBank/DDBJ whole genome shotgun (WGS) entry which is preliminary data.</text>
</comment>
<dbReference type="AlphaFoldDB" id="A0A9P4LN14"/>
<protein>
    <submittedName>
        <fullName evidence="2">Uncharacterized protein</fullName>
    </submittedName>
</protein>
<evidence type="ECO:0000313" key="2">
    <source>
        <dbReference type="EMBL" id="KAF2030242.1"/>
    </source>
</evidence>